<evidence type="ECO:0000256" key="10">
    <source>
        <dbReference type="PROSITE-ProRule" id="PRU10141"/>
    </source>
</evidence>
<evidence type="ECO:0000259" key="14">
    <source>
        <dbReference type="PROSITE" id="PS51178"/>
    </source>
</evidence>
<keyword evidence="3" id="KW-0808">Transferase</keyword>
<dbReference type="InterPro" id="IPR011009">
    <property type="entry name" value="Kinase-like_dom_sf"/>
</dbReference>
<feature type="domain" description="PASTA" evidence="14">
    <location>
        <begin position="393"/>
        <end position="463"/>
    </location>
</feature>
<dbReference type="PROSITE" id="PS00107">
    <property type="entry name" value="PROTEIN_KINASE_ATP"/>
    <property type="match status" value="1"/>
</dbReference>
<feature type="compositionally biased region" description="Polar residues" evidence="11">
    <location>
        <begin position="561"/>
        <end position="572"/>
    </location>
</feature>
<evidence type="ECO:0000256" key="5">
    <source>
        <dbReference type="ARBA" id="ARBA00022741"/>
    </source>
</evidence>
<evidence type="ECO:0000256" key="9">
    <source>
        <dbReference type="ARBA" id="ARBA00048679"/>
    </source>
</evidence>
<comment type="catalytic activity">
    <reaction evidence="9">
        <text>L-seryl-[protein] + ATP = O-phospho-L-seryl-[protein] + ADP + H(+)</text>
        <dbReference type="Rhea" id="RHEA:17989"/>
        <dbReference type="Rhea" id="RHEA-COMP:9863"/>
        <dbReference type="Rhea" id="RHEA-COMP:11604"/>
        <dbReference type="ChEBI" id="CHEBI:15378"/>
        <dbReference type="ChEBI" id="CHEBI:29999"/>
        <dbReference type="ChEBI" id="CHEBI:30616"/>
        <dbReference type="ChEBI" id="CHEBI:83421"/>
        <dbReference type="ChEBI" id="CHEBI:456216"/>
        <dbReference type="EC" id="2.7.11.1"/>
    </reaction>
</comment>
<evidence type="ECO:0000256" key="2">
    <source>
        <dbReference type="ARBA" id="ARBA00022527"/>
    </source>
</evidence>
<dbReference type="PANTHER" id="PTHR43289:SF6">
    <property type="entry name" value="SERINE_THREONINE-PROTEIN KINASE NEKL-3"/>
    <property type="match status" value="1"/>
</dbReference>
<comment type="catalytic activity">
    <reaction evidence="8">
        <text>L-threonyl-[protein] + ATP = O-phospho-L-threonyl-[protein] + ADP + H(+)</text>
        <dbReference type="Rhea" id="RHEA:46608"/>
        <dbReference type="Rhea" id="RHEA-COMP:11060"/>
        <dbReference type="Rhea" id="RHEA-COMP:11605"/>
        <dbReference type="ChEBI" id="CHEBI:15378"/>
        <dbReference type="ChEBI" id="CHEBI:30013"/>
        <dbReference type="ChEBI" id="CHEBI:30616"/>
        <dbReference type="ChEBI" id="CHEBI:61977"/>
        <dbReference type="ChEBI" id="CHEBI:456216"/>
        <dbReference type="EC" id="2.7.11.1"/>
    </reaction>
</comment>
<evidence type="ECO:0000256" key="6">
    <source>
        <dbReference type="ARBA" id="ARBA00022777"/>
    </source>
</evidence>
<dbReference type="SMART" id="SM00740">
    <property type="entry name" value="PASTA"/>
    <property type="match status" value="3"/>
</dbReference>
<dbReference type="NCBIfam" id="NF033483">
    <property type="entry name" value="PknB_PASTA_kin"/>
    <property type="match status" value="1"/>
</dbReference>
<dbReference type="CDD" id="cd14014">
    <property type="entry name" value="STKc_PknB_like"/>
    <property type="match status" value="1"/>
</dbReference>
<accession>A0ABU5TCW8</accession>
<evidence type="ECO:0000256" key="8">
    <source>
        <dbReference type="ARBA" id="ARBA00047899"/>
    </source>
</evidence>
<dbReference type="SUPFAM" id="SSF56112">
    <property type="entry name" value="Protein kinase-like (PK-like)"/>
    <property type="match status" value="1"/>
</dbReference>
<dbReference type="Pfam" id="PF03793">
    <property type="entry name" value="PASTA"/>
    <property type="match status" value="3"/>
</dbReference>
<keyword evidence="12" id="KW-0812">Transmembrane</keyword>
<dbReference type="CDD" id="cd06577">
    <property type="entry name" value="PASTA_pknB"/>
    <property type="match status" value="3"/>
</dbReference>
<keyword evidence="5 10" id="KW-0547">Nucleotide-binding</keyword>
<keyword evidence="12" id="KW-0472">Membrane</keyword>
<feature type="region of interest" description="Disordered" evidence="11">
    <location>
        <begin position="561"/>
        <end position="628"/>
    </location>
</feature>
<proteinExistence type="predicted"/>
<evidence type="ECO:0000256" key="4">
    <source>
        <dbReference type="ARBA" id="ARBA00022737"/>
    </source>
</evidence>
<gene>
    <name evidence="15" type="primary">pknB</name>
    <name evidence="15" type="ORF">SPF06_21670</name>
</gene>
<dbReference type="EMBL" id="JAYGGQ010000027">
    <property type="protein sequence ID" value="MEA5457334.1"/>
    <property type="molecule type" value="Genomic_DNA"/>
</dbReference>
<dbReference type="PROSITE" id="PS51178">
    <property type="entry name" value="PASTA"/>
    <property type="match status" value="3"/>
</dbReference>
<dbReference type="PANTHER" id="PTHR43289">
    <property type="entry name" value="MITOGEN-ACTIVATED PROTEIN KINASE KINASE KINASE 20-RELATED"/>
    <property type="match status" value="1"/>
</dbReference>
<dbReference type="PROSITE" id="PS50011">
    <property type="entry name" value="PROTEIN_KINASE_DOM"/>
    <property type="match status" value="1"/>
</dbReference>
<comment type="caution">
    <text evidence="15">The sequence shown here is derived from an EMBL/GenBank/DDBJ whole genome shotgun (WGS) entry which is preliminary data.</text>
</comment>
<evidence type="ECO:0000256" key="7">
    <source>
        <dbReference type="ARBA" id="ARBA00022840"/>
    </source>
</evidence>
<dbReference type="Gene3D" id="1.10.510.10">
    <property type="entry name" value="Transferase(Phosphotransferase) domain 1"/>
    <property type="match status" value="1"/>
</dbReference>
<protein>
    <recommendedName>
        <fullName evidence="1">non-specific serine/threonine protein kinase</fullName>
        <ecNumber evidence="1">2.7.11.1</ecNumber>
    </recommendedName>
</protein>
<dbReference type="Proteomes" id="UP001304769">
    <property type="component" value="Unassembled WGS sequence"/>
</dbReference>
<dbReference type="SUPFAM" id="SSF54184">
    <property type="entry name" value="Penicillin-binding protein 2x (pbp-2x), c-terminal domain"/>
    <property type="match status" value="1"/>
</dbReference>
<sequence length="628" mass="65413">MPQPVVLSGRYVLGQLLGRGGMADVFEAHDSRLGRTVAVKMLRPDMSRDRQLRVRFEREAQAVAALNHPNIVAVYDTGERRADPLNPASVESPFMVMELVTGRTLRELSHEGTITLEKALEYVQGVLAALEYSHRAGIVHRDIKPANVMVTDETGTVKVMDFGIARAVADSGATMTQTQAVVGTAQYLSPEQAQGQTVDARSDLYSTGCLLYELLTGRPPFVGDSAVSVAYQHVQVEAPKARDFNPEVTEAVQSVLDRALQKDPAKRFPDAGAFRRALRAAGAGRVLPAAGANDDAAAPPAMALAGAGVGAADAPSTGRHAAAAPPDAVDPHLGDTGEIPLVPPAEAEILLPFAEDEAEPRRRRRHGGWIALLLLVTALVLGGGGYWIYTYLTTPPAVVMITVPSVSNLKDTDAFAKLTQAGLQPEFTRKPSPDVAKDYAIDTLPAAGTQLAKNSKITIEISSGPSTAVIPQSVIGNTEAGARDTLRSLGLVPAEQSKSANSPTVPIGHVISVDPGAGQTVAIGTQVTLTISTGKVSVPDLRGRLVDDAKSALTNLGLQVQTKDSQTSSSPAGTVVDQSVAPDGSIDQGGTVVLTVAVAPTPSPSPSPSPTSTGKKGNDTGAALPGFP</sequence>
<feature type="compositionally biased region" description="Low complexity" evidence="11">
    <location>
        <begin position="591"/>
        <end position="600"/>
    </location>
</feature>
<feature type="transmembrane region" description="Helical" evidence="12">
    <location>
        <begin position="369"/>
        <end position="389"/>
    </location>
</feature>
<evidence type="ECO:0000256" key="3">
    <source>
        <dbReference type="ARBA" id="ARBA00022679"/>
    </source>
</evidence>
<dbReference type="Gene3D" id="3.30.200.20">
    <property type="entry name" value="Phosphorylase Kinase, domain 1"/>
    <property type="match status" value="1"/>
</dbReference>
<dbReference type="InterPro" id="IPR008271">
    <property type="entry name" value="Ser/Thr_kinase_AS"/>
</dbReference>
<evidence type="ECO:0000313" key="15">
    <source>
        <dbReference type="EMBL" id="MEA5457334.1"/>
    </source>
</evidence>
<keyword evidence="16" id="KW-1185">Reference proteome</keyword>
<reference evidence="15 16" key="1">
    <citation type="submission" date="2023-12" db="EMBL/GenBank/DDBJ databases">
        <title>Sinomonas terricola sp. nov, isolated from litchi orchard soil in Guangdong, PR China.</title>
        <authorList>
            <person name="Jiaxin W."/>
            <person name="Yang Z."/>
            <person name="Honghui Z."/>
        </authorList>
    </citation>
    <scope>NUCLEOTIDE SEQUENCE [LARGE SCALE GENOMIC DNA]</scope>
    <source>
        <strain evidence="15 16">JGH33</strain>
    </source>
</reference>
<feature type="region of interest" description="Disordered" evidence="11">
    <location>
        <begin position="314"/>
        <end position="338"/>
    </location>
</feature>
<dbReference type="PROSITE" id="PS00108">
    <property type="entry name" value="PROTEIN_KINASE_ST"/>
    <property type="match status" value="1"/>
</dbReference>
<dbReference type="InterPro" id="IPR000719">
    <property type="entry name" value="Prot_kinase_dom"/>
</dbReference>
<dbReference type="InterPro" id="IPR005543">
    <property type="entry name" value="PASTA_dom"/>
</dbReference>
<keyword evidence="2" id="KW-0723">Serine/threonine-protein kinase</keyword>
<dbReference type="RefSeq" id="WP_323281246.1">
    <property type="nucleotide sequence ID" value="NZ_JAYGGQ010000027.1"/>
</dbReference>
<keyword evidence="12" id="KW-1133">Transmembrane helix</keyword>
<organism evidence="15 16">
    <name type="scientific">Sinomonas terricola</name>
    <dbReference type="NCBI Taxonomy" id="3110330"/>
    <lineage>
        <taxon>Bacteria</taxon>
        <taxon>Bacillati</taxon>
        <taxon>Actinomycetota</taxon>
        <taxon>Actinomycetes</taxon>
        <taxon>Micrococcales</taxon>
        <taxon>Micrococcaceae</taxon>
        <taxon>Sinomonas</taxon>
    </lineage>
</organism>
<dbReference type="Gene3D" id="3.30.10.20">
    <property type="match status" value="3"/>
</dbReference>
<keyword evidence="4" id="KW-0677">Repeat</keyword>
<feature type="domain" description="Protein kinase" evidence="13">
    <location>
        <begin position="11"/>
        <end position="279"/>
    </location>
</feature>
<dbReference type="Pfam" id="PF00069">
    <property type="entry name" value="Pkinase"/>
    <property type="match status" value="1"/>
</dbReference>
<dbReference type="GO" id="GO:0016301">
    <property type="term" value="F:kinase activity"/>
    <property type="evidence" value="ECO:0007669"/>
    <property type="project" value="UniProtKB-KW"/>
</dbReference>
<dbReference type="SMART" id="SM00220">
    <property type="entry name" value="S_TKc"/>
    <property type="match status" value="1"/>
</dbReference>
<feature type="compositionally biased region" description="Low complexity" evidence="11">
    <location>
        <begin position="314"/>
        <end position="327"/>
    </location>
</feature>
<feature type="binding site" evidence="10">
    <location>
        <position position="40"/>
    </location>
    <ligand>
        <name>ATP</name>
        <dbReference type="ChEBI" id="CHEBI:30616"/>
    </ligand>
</feature>
<evidence type="ECO:0000256" key="12">
    <source>
        <dbReference type="SAM" id="Phobius"/>
    </source>
</evidence>
<feature type="domain" description="PASTA" evidence="14">
    <location>
        <begin position="532"/>
        <end position="598"/>
    </location>
</feature>
<evidence type="ECO:0000259" key="13">
    <source>
        <dbReference type="PROSITE" id="PS50011"/>
    </source>
</evidence>
<dbReference type="InterPro" id="IPR017441">
    <property type="entry name" value="Protein_kinase_ATP_BS"/>
</dbReference>
<name>A0ABU5TCW8_9MICC</name>
<evidence type="ECO:0000313" key="16">
    <source>
        <dbReference type="Proteomes" id="UP001304769"/>
    </source>
</evidence>
<evidence type="ECO:0000256" key="11">
    <source>
        <dbReference type="SAM" id="MobiDB-lite"/>
    </source>
</evidence>
<dbReference type="EC" id="2.7.11.1" evidence="1"/>
<keyword evidence="6 15" id="KW-0418">Kinase</keyword>
<evidence type="ECO:0000256" key="1">
    <source>
        <dbReference type="ARBA" id="ARBA00012513"/>
    </source>
</evidence>
<feature type="domain" description="PASTA" evidence="14">
    <location>
        <begin position="464"/>
        <end position="531"/>
    </location>
</feature>
<keyword evidence="7 10" id="KW-0067">ATP-binding</keyword>